<reference evidence="2 3" key="1">
    <citation type="journal article" date="2011" name="Stand. Genomic Sci.">
        <title>Complete genome sequence of Haliscomenobacter hydrossis type strain (O).</title>
        <authorList>
            <consortium name="US DOE Joint Genome Institute (JGI-PGF)"/>
            <person name="Daligault H."/>
            <person name="Lapidus A."/>
            <person name="Zeytun A."/>
            <person name="Nolan M."/>
            <person name="Lucas S."/>
            <person name="Del Rio T.G."/>
            <person name="Tice H."/>
            <person name="Cheng J.F."/>
            <person name="Tapia R."/>
            <person name="Han C."/>
            <person name="Goodwin L."/>
            <person name="Pitluck S."/>
            <person name="Liolios K."/>
            <person name="Pagani I."/>
            <person name="Ivanova N."/>
            <person name="Huntemann M."/>
            <person name="Mavromatis K."/>
            <person name="Mikhailova N."/>
            <person name="Pati A."/>
            <person name="Chen A."/>
            <person name="Palaniappan K."/>
            <person name="Land M."/>
            <person name="Hauser L."/>
            <person name="Brambilla E.M."/>
            <person name="Rohde M."/>
            <person name="Verbarg S."/>
            <person name="Goker M."/>
            <person name="Bristow J."/>
            <person name="Eisen J.A."/>
            <person name="Markowitz V."/>
            <person name="Hugenholtz P."/>
            <person name="Kyrpides N.C."/>
            <person name="Klenk H.P."/>
            <person name="Woyke T."/>
        </authorList>
    </citation>
    <scope>NUCLEOTIDE SEQUENCE [LARGE SCALE GENOMIC DNA]</scope>
    <source>
        <strain evidence="3">ATCC 27775 / DSM 1100 / LMG 10767 / O</strain>
    </source>
</reference>
<evidence type="ECO:0000256" key="1">
    <source>
        <dbReference type="SAM" id="SignalP"/>
    </source>
</evidence>
<evidence type="ECO:0000313" key="3">
    <source>
        <dbReference type="Proteomes" id="UP000008461"/>
    </source>
</evidence>
<dbReference type="InterPro" id="IPR011990">
    <property type="entry name" value="TPR-like_helical_dom_sf"/>
</dbReference>
<proteinExistence type="predicted"/>
<dbReference type="STRING" id="760192.Halhy_5638"/>
<dbReference type="SUPFAM" id="SSF48452">
    <property type="entry name" value="TPR-like"/>
    <property type="match status" value="1"/>
</dbReference>
<reference key="2">
    <citation type="submission" date="2011-04" db="EMBL/GenBank/DDBJ databases">
        <title>Complete sequence of chromosome of Haliscomenobacter hydrossis DSM 1100.</title>
        <authorList>
            <consortium name="US DOE Joint Genome Institute (JGI-PGF)"/>
            <person name="Lucas S."/>
            <person name="Han J."/>
            <person name="Lapidus A."/>
            <person name="Bruce D."/>
            <person name="Goodwin L."/>
            <person name="Pitluck S."/>
            <person name="Peters L."/>
            <person name="Kyrpides N."/>
            <person name="Mavromatis K."/>
            <person name="Ivanova N."/>
            <person name="Ovchinnikova G."/>
            <person name="Pagani I."/>
            <person name="Daligault H."/>
            <person name="Detter J.C."/>
            <person name="Han C."/>
            <person name="Land M."/>
            <person name="Hauser L."/>
            <person name="Markowitz V."/>
            <person name="Cheng J.-F."/>
            <person name="Hugenholtz P."/>
            <person name="Woyke T."/>
            <person name="Wu D."/>
            <person name="Verbarg S."/>
            <person name="Frueling A."/>
            <person name="Brambilla E."/>
            <person name="Klenk H.-P."/>
            <person name="Eisen J.A."/>
        </authorList>
    </citation>
    <scope>NUCLEOTIDE SEQUENCE</scope>
    <source>
        <strain>DSM 1100</strain>
    </source>
</reference>
<feature type="chain" id="PRO_5003312125" description="Tetratricopeptide TPR_1 repeat-containing protein" evidence="1">
    <location>
        <begin position="21"/>
        <end position="438"/>
    </location>
</feature>
<name>F4KUQ8_HALH1</name>
<keyword evidence="1" id="KW-0732">Signal</keyword>
<dbReference type="AlphaFoldDB" id="F4KUQ8"/>
<keyword evidence="3" id="KW-1185">Reference proteome</keyword>
<evidence type="ECO:0008006" key="4">
    <source>
        <dbReference type="Google" id="ProtNLM"/>
    </source>
</evidence>
<dbReference type="KEGG" id="hhy:Halhy_5638"/>
<dbReference type="RefSeq" id="WP_013767990.1">
    <property type="nucleotide sequence ID" value="NC_015510.1"/>
</dbReference>
<dbReference type="HOGENOM" id="CLU_625244_0_0_10"/>
<feature type="signal peptide" evidence="1">
    <location>
        <begin position="1"/>
        <end position="20"/>
    </location>
</feature>
<dbReference type="eggNOG" id="COG4783">
    <property type="taxonomic scope" value="Bacteria"/>
</dbReference>
<accession>F4KUQ8</accession>
<dbReference type="EMBL" id="CP002691">
    <property type="protein sequence ID" value="AEE53461.1"/>
    <property type="molecule type" value="Genomic_DNA"/>
</dbReference>
<dbReference type="Proteomes" id="UP000008461">
    <property type="component" value="Chromosome"/>
</dbReference>
<dbReference type="Gene3D" id="1.25.40.10">
    <property type="entry name" value="Tetratricopeptide repeat domain"/>
    <property type="match status" value="1"/>
</dbReference>
<sequence length="438" mass="49241">MKKQFFLALSFLLVLTTVNAQDYKDAKKAYNTFTLDAFNNKPKLKEAKDAIDKAMGVAENQAILDAWLTKGKIYNEIASQIIQIKTTNLGKLEDLPAAEAPAVEAYTAFSKALPLVTKKFETKDILTGLQAVQGNLDNFGRVAFEEQKYQLAYDNFNLLLASHEDLKKNATKSILETEEAYNYAVFLTATAALLAEKNDVAKPLLEKLYAAKYDKAAIYESLYTLNAASDVNAAYKYLEEGRKRYPDEISLLFADINHHLKLGKLDVLIEKLKAAIAKEPNNVSLYTVLGSVYDNLYQKMETAGDKAKADEYFSAALDYYNQAISKDAKNVDAVYSIGALYYNKAAVTTQKMNVLENDYSKEGLKKYKEMKDEVFAQFEKALPFFKRAEALDPNDTNTLIALKEIHAKKNDLEASKEFKRRLDVIQGGGKNDKAYYQQ</sequence>
<dbReference type="OrthoDB" id="739506at2"/>
<gene>
    <name evidence="2" type="ordered locus">Halhy_5638</name>
</gene>
<organism evidence="2 3">
    <name type="scientific">Haliscomenobacter hydrossis (strain ATCC 27775 / DSM 1100 / LMG 10767 / O)</name>
    <dbReference type="NCBI Taxonomy" id="760192"/>
    <lineage>
        <taxon>Bacteria</taxon>
        <taxon>Pseudomonadati</taxon>
        <taxon>Bacteroidota</taxon>
        <taxon>Saprospiria</taxon>
        <taxon>Saprospirales</taxon>
        <taxon>Haliscomenobacteraceae</taxon>
        <taxon>Haliscomenobacter</taxon>
    </lineage>
</organism>
<evidence type="ECO:0000313" key="2">
    <source>
        <dbReference type="EMBL" id="AEE53461.1"/>
    </source>
</evidence>
<protein>
    <recommendedName>
        <fullName evidence="4">Tetratricopeptide TPR_1 repeat-containing protein</fullName>
    </recommendedName>
</protein>